<evidence type="ECO:0000313" key="11">
    <source>
        <dbReference type="Proteomes" id="UP000218505"/>
    </source>
</evidence>
<organism evidence="10 11">
    <name type="scientific">Actinosynnema pretiosum</name>
    <dbReference type="NCBI Taxonomy" id="42197"/>
    <lineage>
        <taxon>Bacteria</taxon>
        <taxon>Bacillati</taxon>
        <taxon>Actinomycetota</taxon>
        <taxon>Actinomycetes</taxon>
        <taxon>Pseudonocardiales</taxon>
        <taxon>Pseudonocardiaceae</taxon>
        <taxon>Actinosynnema</taxon>
    </lineage>
</organism>
<proteinExistence type="predicted"/>
<dbReference type="CDD" id="cd14014">
    <property type="entry name" value="STKc_PknB_like"/>
    <property type="match status" value="1"/>
</dbReference>
<dbReference type="PROSITE" id="PS00108">
    <property type="entry name" value="PROTEIN_KINASE_ST"/>
    <property type="match status" value="1"/>
</dbReference>
<accession>A0A290Z7Y3</accession>
<feature type="compositionally biased region" description="Low complexity" evidence="8">
    <location>
        <begin position="506"/>
        <end position="530"/>
    </location>
</feature>
<feature type="compositionally biased region" description="Low complexity" evidence="8">
    <location>
        <begin position="482"/>
        <end position="491"/>
    </location>
</feature>
<dbReference type="EC" id="2.7.11.1" evidence="1"/>
<dbReference type="PANTHER" id="PTHR43289:SF6">
    <property type="entry name" value="SERINE_THREONINE-PROTEIN KINASE NEKL-3"/>
    <property type="match status" value="1"/>
</dbReference>
<dbReference type="Proteomes" id="UP000218505">
    <property type="component" value="Chromosome"/>
</dbReference>
<dbReference type="Gene3D" id="1.10.510.10">
    <property type="entry name" value="Transferase(Phosphotransferase) domain 1"/>
    <property type="match status" value="1"/>
</dbReference>
<feature type="region of interest" description="Disordered" evidence="8">
    <location>
        <begin position="374"/>
        <end position="442"/>
    </location>
</feature>
<feature type="region of interest" description="Disordered" evidence="8">
    <location>
        <begin position="471"/>
        <end position="541"/>
    </location>
</feature>
<dbReference type="GO" id="GO:0004674">
    <property type="term" value="F:protein serine/threonine kinase activity"/>
    <property type="evidence" value="ECO:0007669"/>
    <property type="project" value="UniProtKB-KW"/>
</dbReference>
<evidence type="ECO:0000256" key="3">
    <source>
        <dbReference type="ARBA" id="ARBA00022679"/>
    </source>
</evidence>
<evidence type="ECO:0000313" key="10">
    <source>
        <dbReference type="EMBL" id="ATE55092.1"/>
    </source>
</evidence>
<dbReference type="AlphaFoldDB" id="A0A290Z7Y3"/>
<dbReference type="GO" id="GO:0005524">
    <property type="term" value="F:ATP binding"/>
    <property type="evidence" value="ECO:0007669"/>
    <property type="project" value="UniProtKB-UniRule"/>
</dbReference>
<evidence type="ECO:0000256" key="7">
    <source>
        <dbReference type="PROSITE-ProRule" id="PRU10141"/>
    </source>
</evidence>
<dbReference type="InterPro" id="IPR011009">
    <property type="entry name" value="Kinase-like_dom_sf"/>
</dbReference>
<dbReference type="SUPFAM" id="SSF56112">
    <property type="entry name" value="Protein kinase-like (PK-like)"/>
    <property type="match status" value="1"/>
</dbReference>
<dbReference type="KEGG" id="apre:CNX65_18860"/>
<keyword evidence="3" id="KW-0808">Transferase</keyword>
<keyword evidence="5 10" id="KW-0418">Kinase</keyword>
<feature type="compositionally biased region" description="Pro residues" evidence="8">
    <location>
        <begin position="416"/>
        <end position="427"/>
    </location>
</feature>
<evidence type="ECO:0000256" key="8">
    <source>
        <dbReference type="SAM" id="MobiDB-lite"/>
    </source>
</evidence>
<protein>
    <recommendedName>
        <fullName evidence="1">non-specific serine/threonine protein kinase</fullName>
        <ecNumber evidence="1">2.7.11.1</ecNumber>
    </recommendedName>
</protein>
<name>A0A290Z7Y3_9PSEU</name>
<dbReference type="Gene3D" id="3.30.200.20">
    <property type="entry name" value="Phosphorylase Kinase, domain 1"/>
    <property type="match status" value="1"/>
</dbReference>
<evidence type="ECO:0000256" key="2">
    <source>
        <dbReference type="ARBA" id="ARBA00022527"/>
    </source>
</evidence>
<dbReference type="InterPro" id="IPR017441">
    <property type="entry name" value="Protein_kinase_ATP_BS"/>
</dbReference>
<feature type="compositionally biased region" description="Basic and acidic residues" evidence="8">
    <location>
        <begin position="391"/>
        <end position="402"/>
    </location>
</feature>
<feature type="binding site" evidence="7">
    <location>
        <position position="98"/>
    </location>
    <ligand>
        <name>ATP</name>
        <dbReference type="ChEBI" id="CHEBI:30616"/>
    </ligand>
</feature>
<reference evidence="10" key="1">
    <citation type="submission" date="2017-09" db="EMBL/GenBank/DDBJ databases">
        <title>Complete Genome Sequence of ansamitocin-producing Bacterium Actinosynnema pretiosum X47.</title>
        <authorList>
            <person name="Cao G."/>
            <person name="Zong G."/>
            <person name="Zhong C."/>
            <person name="Fu J."/>
        </authorList>
    </citation>
    <scope>NUCLEOTIDE SEQUENCE [LARGE SCALE GENOMIC DNA]</scope>
    <source>
        <strain evidence="10">X47</strain>
    </source>
</reference>
<dbReference type="InterPro" id="IPR000719">
    <property type="entry name" value="Prot_kinase_dom"/>
</dbReference>
<keyword evidence="6 7" id="KW-0067">ATP-binding</keyword>
<dbReference type="SMART" id="SM00220">
    <property type="entry name" value="S_TKc"/>
    <property type="match status" value="1"/>
</dbReference>
<evidence type="ECO:0000259" key="9">
    <source>
        <dbReference type="PROSITE" id="PS50011"/>
    </source>
</evidence>
<dbReference type="PANTHER" id="PTHR43289">
    <property type="entry name" value="MITOGEN-ACTIVATED PROTEIN KINASE KINASE KINASE 20-RELATED"/>
    <property type="match status" value="1"/>
</dbReference>
<dbReference type="PROSITE" id="PS50011">
    <property type="entry name" value="PROTEIN_KINASE_DOM"/>
    <property type="match status" value="1"/>
</dbReference>
<keyword evidence="4 7" id="KW-0547">Nucleotide-binding</keyword>
<gene>
    <name evidence="10" type="ORF">CNX65_18860</name>
</gene>
<sequence>MTSRCRARPGVHSGRAFTRGVARTPRREMKSLSVISSAFAVPPGGVHPLLNVCADVRSTVEDRTIADRYRLTERIGAGGMGVVWRAQDQRLHRVVAVKELRPGIAFDEAYTERAIREGRIAARLQHPNVIALYDVVEHDDRPWLIMEYLPSKSLAALLSERGRLPADETVRLGIQLASGLVAAHHAGVVHRDVKPGNVLVTEFGTVKITDFGTSRAADEVTMTASGLLIGTPAYLSPEVARGGRAEFPADVYGLGATLYAAVEGGPPFGTDANTIAMLHRVAEGKYAQPEHAGPLAPVLNRLLDVDPATRPTMTEAVRLLREVRPDSSPTAVVAAPAGTTVIAEPAAEALPAEAAAGAAAGAAAVAAAADIAQSTPQPTKVDDLAAAAPAEPERAAEPEQRHPPTVVDEPATALTPAPPTPYVPPRPQYRTQPDQPEEEGGGRKVLPIVALALATLVIATLVTYLVNQSGQDDQAVTPPPQTTVTTEVTGGEQPGGQDTGAGGQKPTSDTPTPSSAPSSPAPSTQTSTQEQPPPPQSVPVEQGLRDYYSLLPGNTEAGYARLTDNFKAGRAGTYQGYAGFWQTISSVSLSDVQVVGPNQVRATVVYNGGSRETNTFTLVQSNGQWLIDGQS</sequence>
<keyword evidence="2 10" id="KW-0723">Serine/threonine-protein kinase</keyword>
<keyword evidence="11" id="KW-1185">Reference proteome</keyword>
<dbReference type="Pfam" id="PF00069">
    <property type="entry name" value="Pkinase"/>
    <property type="match status" value="1"/>
</dbReference>
<evidence type="ECO:0000256" key="6">
    <source>
        <dbReference type="ARBA" id="ARBA00022840"/>
    </source>
</evidence>
<dbReference type="InterPro" id="IPR008271">
    <property type="entry name" value="Ser/Thr_kinase_AS"/>
</dbReference>
<dbReference type="EMBL" id="CP023445">
    <property type="protein sequence ID" value="ATE55092.1"/>
    <property type="molecule type" value="Genomic_DNA"/>
</dbReference>
<evidence type="ECO:0000256" key="4">
    <source>
        <dbReference type="ARBA" id="ARBA00022741"/>
    </source>
</evidence>
<evidence type="ECO:0000256" key="5">
    <source>
        <dbReference type="ARBA" id="ARBA00022777"/>
    </source>
</evidence>
<evidence type="ECO:0000256" key="1">
    <source>
        <dbReference type="ARBA" id="ARBA00012513"/>
    </source>
</evidence>
<dbReference type="PROSITE" id="PS00107">
    <property type="entry name" value="PROTEIN_KINASE_ATP"/>
    <property type="match status" value="1"/>
</dbReference>
<feature type="domain" description="Protein kinase" evidence="9">
    <location>
        <begin position="69"/>
        <end position="324"/>
    </location>
</feature>
<feature type="compositionally biased region" description="Gly residues" evidence="8">
    <location>
        <begin position="492"/>
        <end position="503"/>
    </location>
</feature>